<dbReference type="AlphaFoldDB" id="A0A9X0L6H9"/>
<dbReference type="EMBL" id="LNAL01000003">
    <property type="protein sequence ID" value="KUG09803.1"/>
    <property type="molecule type" value="Genomic_DNA"/>
</dbReference>
<sequence>MDMRRTKKTQLPTPLPVQQYARCVDASRRPEDHIGDWPERGAVYPVEYRLNARTKEPQVHVLGFYAEQPYGAFAARRFMPVAEVWLN</sequence>
<proteinExistence type="predicted"/>
<name>A0A9X0L6H9_SOLP1</name>
<keyword evidence="2" id="KW-1185">Reference proteome</keyword>
<protein>
    <submittedName>
        <fullName evidence="1">Uncharacterized protein</fullName>
    </submittedName>
</protein>
<organism evidence="1 2">
    <name type="scientific">Solirubrum puertoriconensis</name>
    <dbReference type="NCBI Taxonomy" id="1751427"/>
    <lineage>
        <taxon>Bacteria</taxon>
        <taxon>Pseudomonadati</taxon>
        <taxon>Bacteroidota</taxon>
        <taxon>Cytophagia</taxon>
        <taxon>Cytophagales</taxon>
    </lineage>
</organism>
<evidence type="ECO:0000313" key="1">
    <source>
        <dbReference type="EMBL" id="KUG09803.1"/>
    </source>
</evidence>
<dbReference type="Proteomes" id="UP000054223">
    <property type="component" value="Unassembled WGS sequence"/>
</dbReference>
<accession>A0A9X0L6H9</accession>
<reference evidence="1 2" key="1">
    <citation type="submission" date="2015-11" db="EMBL/GenBank/DDBJ databases">
        <title>Solirubrum puertoriconensis gen. nov. an environmental bacteria isolated in Puerto Rico.</title>
        <authorList>
            <person name="Cuebas-Irizarry M.F."/>
            <person name="Montalvo-Rodriguez R."/>
        </authorList>
    </citation>
    <scope>NUCLEOTIDE SEQUENCE [LARGE SCALE GENOMIC DNA]</scope>
    <source>
        <strain evidence="1 2">MC1A</strain>
    </source>
</reference>
<evidence type="ECO:0000313" key="2">
    <source>
        <dbReference type="Proteomes" id="UP000054223"/>
    </source>
</evidence>
<comment type="caution">
    <text evidence="1">The sequence shown here is derived from an EMBL/GenBank/DDBJ whole genome shotgun (WGS) entry which is preliminary data.</text>
</comment>
<gene>
    <name evidence="1" type="ORF">ASU33_19220</name>
</gene>